<evidence type="ECO:0000313" key="3">
    <source>
        <dbReference type="EnsemblProtists" id="EKX32134"/>
    </source>
</evidence>
<dbReference type="KEGG" id="gtt:GUITHDRAFT_121696"/>
<reference evidence="3" key="3">
    <citation type="submission" date="2015-06" db="UniProtKB">
        <authorList>
            <consortium name="EnsemblProtists"/>
        </authorList>
    </citation>
    <scope>IDENTIFICATION</scope>
</reference>
<organism evidence="2">
    <name type="scientific">Guillardia theta (strain CCMP2712)</name>
    <name type="common">Cryptophyte</name>
    <dbReference type="NCBI Taxonomy" id="905079"/>
    <lineage>
        <taxon>Eukaryota</taxon>
        <taxon>Cryptophyceae</taxon>
        <taxon>Pyrenomonadales</taxon>
        <taxon>Geminigeraceae</taxon>
        <taxon>Guillardia</taxon>
    </lineage>
</organism>
<dbReference type="AlphaFoldDB" id="L1I8A5"/>
<dbReference type="RefSeq" id="XP_005819114.1">
    <property type="nucleotide sequence ID" value="XM_005819057.1"/>
</dbReference>
<feature type="region of interest" description="Disordered" evidence="1">
    <location>
        <begin position="176"/>
        <end position="217"/>
    </location>
</feature>
<reference evidence="2 4" key="1">
    <citation type="journal article" date="2012" name="Nature">
        <title>Algal genomes reveal evolutionary mosaicism and the fate of nucleomorphs.</title>
        <authorList>
            <consortium name="DOE Joint Genome Institute"/>
            <person name="Curtis B.A."/>
            <person name="Tanifuji G."/>
            <person name="Burki F."/>
            <person name="Gruber A."/>
            <person name="Irimia M."/>
            <person name="Maruyama S."/>
            <person name="Arias M.C."/>
            <person name="Ball S.G."/>
            <person name="Gile G.H."/>
            <person name="Hirakawa Y."/>
            <person name="Hopkins J.F."/>
            <person name="Kuo A."/>
            <person name="Rensing S.A."/>
            <person name="Schmutz J."/>
            <person name="Symeonidi A."/>
            <person name="Elias M."/>
            <person name="Eveleigh R.J."/>
            <person name="Herman E.K."/>
            <person name="Klute M.J."/>
            <person name="Nakayama T."/>
            <person name="Obornik M."/>
            <person name="Reyes-Prieto A."/>
            <person name="Armbrust E.V."/>
            <person name="Aves S.J."/>
            <person name="Beiko R.G."/>
            <person name="Coutinho P."/>
            <person name="Dacks J.B."/>
            <person name="Durnford D.G."/>
            <person name="Fast N.M."/>
            <person name="Green B.R."/>
            <person name="Grisdale C.J."/>
            <person name="Hempel F."/>
            <person name="Henrissat B."/>
            <person name="Hoppner M.P."/>
            <person name="Ishida K."/>
            <person name="Kim E."/>
            <person name="Koreny L."/>
            <person name="Kroth P.G."/>
            <person name="Liu Y."/>
            <person name="Malik S.B."/>
            <person name="Maier U.G."/>
            <person name="McRose D."/>
            <person name="Mock T."/>
            <person name="Neilson J.A."/>
            <person name="Onodera N.T."/>
            <person name="Poole A.M."/>
            <person name="Pritham E.J."/>
            <person name="Richards T.A."/>
            <person name="Rocap G."/>
            <person name="Roy S.W."/>
            <person name="Sarai C."/>
            <person name="Schaack S."/>
            <person name="Shirato S."/>
            <person name="Slamovits C.H."/>
            <person name="Spencer D.F."/>
            <person name="Suzuki S."/>
            <person name="Worden A.Z."/>
            <person name="Zauner S."/>
            <person name="Barry K."/>
            <person name="Bell C."/>
            <person name="Bharti A.K."/>
            <person name="Crow J.A."/>
            <person name="Grimwood J."/>
            <person name="Kramer R."/>
            <person name="Lindquist E."/>
            <person name="Lucas S."/>
            <person name="Salamov A."/>
            <person name="McFadden G.I."/>
            <person name="Lane C.E."/>
            <person name="Keeling P.J."/>
            <person name="Gray M.W."/>
            <person name="Grigoriev I.V."/>
            <person name="Archibald J.M."/>
        </authorList>
    </citation>
    <scope>NUCLEOTIDE SEQUENCE</scope>
    <source>
        <strain evidence="2 4">CCMP2712</strain>
    </source>
</reference>
<evidence type="ECO:0000256" key="1">
    <source>
        <dbReference type="SAM" id="MobiDB-lite"/>
    </source>
</evidence>
<evidence type="ECO:0008006" key="5">
    <source>
        <dbReference type="Google" id="ProtNLM"/>
    </source>
</evidence>
<feature type="compositionally biased region" description="Basic and acidic residues" evidence="1">
    <location>
        <begin position="195"/>
        <end position="211"/>
    </location>
</feature>
<dbReference type="GeneID" id="17288862"/>
<sequence length="217" mass="23539">MVVAVSAGMKAKATTDNEQRISLGDRLMVAQRLENKEITPKEAQSILGCCKSYISQLMKPCNLAKLKKKAELGLDLKLTKAHLPKFPQERAIQMAVMKGVQGEFKASNSWFSNFVKRYGLEKYGFQTEETSSMKANNSLQELQSQGAYTSDGTALQRMWAMGNLHQPLQVQLVHPSESGGANSIQVGGEGSGGEEGVHSSDLSHPDVHGDTDSGLVV</sequence>
<name>L1I8A5_GUITC</name>
<dbReference type="HOGENOM" id="CLU_1274374_0_0_1"/>
<reference evidence="4" key="2">
    <citation type="submission" date="2012-11" db="EMBL/GenBank/DDBJ databases">
        <authorList>
            <person name="Kuo A."/>
            <person name="Curtis B.A."/>
            <person name="Tanifuji G."/>
            <person name="Burki F."/>
            <person name="Gruber A."/>
            <person name="Irimia M."/>
            <person name="Maruyama S."/>
            <person name="Arias M.C."/>
            <person name="Ball S.G."/>
            <person name="Gile G.H."/>
            <person name="Hirakawa Y."/>
            <person name="Hopkins J.F."/>
            <person name="Rensing S.A."/>
            <person name="Schmutz J."/>
            <person name="Symeonidi A."/>
            <person name="Elias M."/>
            <person name="Eveleigh R.J."/>
            <person name="Herman E.K."/>
            <person name="Klute M.J."/>
            <person name="Nakayama T."/>
            <person name="Obornik M."/>
            <person name="Reyes-Prieto A."/>
            <person name="Armbrust E.V."/>
            <person name="Aves S.J."/>
            <person name="Beiko R.G."/>
            <person name="Coutinho P."/>
            <person name="Dacks J.B."/>
            <person name="Durnford D.G."/>
            <person name="Fast N.M."/>
            <person name="Green B.R."/>
            <person name="Grisdale C."/>
            <person name="Hempe F."/>
            <person name="Henrissat B."/>
            <person name="Hoppner M.P."/>
            <person name="Ishida K.-I."/>
            <person name="Kim E."/>
            <person name="Koreny L."/>
            <person name="Kroth P.G."/>
            <person name="Liu Y."/>
            <person name="Malik S.-B."/>
            <person name="Maier U.G."/>
            <person name="McRose D."/>
            <person name="Mock T."/>
            <person name="Neilson J.A."/>
            <person name="Onodera N.T."/>
            <person name="Poole A.M."/>
            <person name="Pritham E.J."/>
            <person name="Richards T.A."/>
            <person name="Rocap G."/>
            <person name="Roy S.W."/>
            <person name="Sarai C."/>
            <person name="Schaack S."/>
            <person name="Shirato S."/>
            <person name="Slamovits C.H."/>
            <person name="Spencer D.F."/>
            <person name="Suzuki S."/>
            <person name="Worden A.Z."/>
            <person name="Zauner S."/>
            <person name="Barry K."/>
            <person name="Bell C."/>
            <person name="Bharti A.K."/>
            <person name="Crow J.A."/>
            <person name="Grimwood J."/>
            <person name="Kramer R."/>
            <person name="Lindquist E."/>
            <person name="Lucas S."/>
            <person name="Salamov A."/>
            <person name="McFadden G.I."/>
            <person name="Lane C.E."/>
            <person name="Keeling P.J."/>
            <person name="Gray M.W."/>
            <person name="Grigoriev I.V."/>
            <person name="Archibald J.M."/>
        </authorList>
    </citation>
    <scope>NUCLEOTIDE SEQUENCE</scope>
    <source>
        <strain evidence="4">CCMP2712</strain>
    </source>
</reference>
<accession>L1I8A5</accession>
<dbReference type="Proteomes" id="UP000011087">
    <property type="component" value="Unassembled WGS sequence"/>
</dbReference>
<evidence type="ECO:0000313" key="4">
    <source>
        <dbReference type="Proteomes" id="UP000011087"/>
    </source>
</evidence>
<evidence type="ECO:0000313" key="2">
    <source>
        <dbReference type="EMBL" id="EKX32134.1"/>
    </source>
</evidence>
<dbReference type="EnsemblProtists" id="EKX32134">
    <property type="protein sequence ID" value="EKX32134"/>
    <property type="gene ID" value="GUITHDRAFT_121696"/>
</dbReference>
<gene>
    <name evidence="2" type="ORF">GUITHDRAFT_121696</name>
</gene>
<dbReference type="PaxDb" id="55529-EKX32134"/>
<dbReference type="OrthoDB" id="10602971at2759"/>
<dbReference type="EMBL" id="JH993209">
    <property type="protein sequence ID" value="EKX32134.1"/>
    <property type="molecule type" value="Genomic_DNA"/>
</dbReference>
<protein>
    <recommendedName>
        <fullName evidence="5">HTH CENPB-type domain-containing protein</fullName>
    </recommendedName>
</protein>
<proteinExistence type="predicted"/>
<keyword evidence="4" id="KW-1185">Reference proteome</keyword>